<keyword evidence="2" id="KW-0178">Competence</keyword>
<proteinExistence type="predicted"/>
<organism evidence="4 5">
    <name type="scientific">Fructobacillus durionis</name>
    <dbReference type="NCBI Taxonomy" id="283737"/>
    <lineage>
        <taxon>Bacteria</taxon>
        <taxon>Bacillati</taxon>
        <taxon>Bacillota</taxon>
        <taxon>Bacilli</taxon>
        <taxon>Lactobacillales</taxon>
        <taxon>Lactobacillaceae</taxon>
        <taxon>Fructobacillus</taxon>
    </lineage>
</organism>
<dbReference type="EMBL" id="FOLI01000001">
    <property type="protein sequence ID" value="SFB77967.1"/>
    <property type="molecule type" value="Genomic_DNA"/>
</dbReference>
<dbReference type="AlphaFoldDB" id="A0A1I1DT31"/>
<dbReference type="GO" id="GO:0009986">
    <property type="term" value="C:cell surface"/>
    <property type="evidence" value="ECO:0007669"/>
    <property type="project" value="UniProtKB-SubCell"/>
</dbReference>
<dbReference type="NCBIfam" id="TIGR02532">
    <property type="entry name" value="IV_pilin_GFxxxE"/>
    <property type="match status" value="1"/>
</dbReference>
<sequence>MKGKPKNMLKIRGQPAFTLLESLVALAVMGMVFTGLSYLIRGRTINQPPISEERLAAVCQQLQKQGYVLEKSTSHQLTLSKDDREGQKILSVVNGQLVLQGDKRGKMVLLNRVKQIDFQNFGSYQRVTVRDAKDKKAVAVLFLDRRKEAEHVEKP</sequence>
<name>A0A1I1DT31_9LACO</name>
<evidence type="ECO:0000313" key="5">
    <source>
        <dbReference type="Proteomes" id="UP000199376"/>
    </source>
</evidence>
<keyword evidence="3" id="KW-1133">Transmembrane helix</keyword>
<keyword evidence="5" id="KW-1185">Reference proteome</keyword>
<dbReference type="Pfam" id="PF07963">
    <property type="entry name" value="N_methyl"/>
    <property type="match status" value="1"/>
</dbReference>
<dbReference type="STRING" id="283737.SAMN05660453_0113"/>
<feature type="transmembrane region" description="Helical" evidence="3">
    <location>
        <begin position="20"/>
        <end position="40"/>
    </location>
</feature>
<dbReference type="InterPro" id="IPR012902">
    <property type="entry name" value="N_methyl_site"/>
</dbReference>
<evidence type="ECO:0000256" key="3">
    <source>
        <dbReference type="SAM" id="Phobius"/>
    </source>
</evidence>
<accession>A0A1I1DT31</accession>
<keyword evidence="3" id="KW-0812">Transmembrane</keyword>
<evidence type="ECO:0000256" key="1">
    <source>
        <dbReference type="ARBA" id="ARBA00004241"/>
    </source>
</evidence>
<keyword evidence="3" id="KW-0472">Membrane</keyword>
<dbReference type="GO" id="GO:0030420">
    <property type="term" value="P:establishment of competence for transformation"/>
    <property type="evidence" value="ECO:0007669"/>
    <property type="project" value="UniProtKB-KW"/>
</dbReference>
<comment type="subcellular location">
    <subcellularLocation>
        <location evidence="1">Cell surface</location>
    </subcellularLocation>
</comment>
<reference evidence="4 5" key="1">
    <citation type="submission" date="2016-10" db="EMBL/GenBank/DDBJ databases">
        <authorList>
            <person name="de Groot N.N."/>
        </authorList>
    </citation>
    <scope>NUCLEOTIDE SEQUENCE [LARGE SCALE GENOMIC DNA]</scope>
    <source>
        <strain evidence="4 5">DSM 19113</strain>
    </source>
</reference>
<dbReference type="Proteomes" id="UP000199376">
    <property type="component" value="Unassembled WGS sequence"/>
</dbReference>
<evidence type="ECO:0000256" key="2">
    <source>
        <dbReference type="ARBA" id="ARBA00023287"/>
    </source>
</evidence>
<protein>
    <submittedName>
        <fullName evidence="4">Prepilin-type N-terminal cleavage/methylation domain-containing protein</fullName>
    </submittedName>
</protein>
<evidence type="ECO:0000313" key="4">
    <source>
        <dbReference type="EMBL" id="SFB77967.1"/>
    </source>
</evidence>
<gene>
    <name evidence="4" type="ORF">SAMN05660453_0113</name>
</gene>